<proteinExistence type="predicted"/>
<dbReference type="EMBL" id="BARU01034625">
    <property type="protein sequence ID" value="GAH65750.1"/>
    <property type="molecule type" value="Genomic_DNA"/>
</dbReference>
<feature type="transmembrane region" description="Helical" evidence="1">
    <location>
        <begin position="38"/>
        <end position="68"/>
    </location>
</feature>
<keyword evidence="1" id="KW-0472">Membrane</keyword>
<protein>
    <submittedName>
        <fullName evidence="2">Uncharacterized protein</fullName>
    </submittedName>
</protein>
<gene>
    <name evidence="2" type="ORF">S03H2_54323</name>
</gene>
<feature type="non-terminal residue" evidence="2">
    <location>
        <position position="1"/>
    </location>
</feature>
<evidence type="ECO:0000256" key="1">
    <source>
        <dbReference type="SAM" id="Phobius"/>
    </source>
</evidence>
<name>X1I8Y1_9ZZZZ</name>
<accession>X1I8Y1</accession>
<reference evidence="2" key="1">
    <citation type="journal article" date="2014" name="Front. Microbiol.">
        <title>High frequency of phylogenetically diverse reductive dehalogenase-homologous genes in deep subseafloor sedimentary metagenomes.</title>
        <authorList>
            <person name="Kawai M."/>
            <person name="Futagami T."/>
            <person name="Toyoda A."/>
            <person name="Takaki Y."/>
            <person name="Nishi S."/>
            <person name="Hori S."/>
            <person name="Arai W."/>
            <person name="Tsubouchi T."/>
            <person name="Morono Y."/>
            <person name="Uchiyama I."/>
            <person name="Ito T."/>
            <person name="Fujiyama A."/>
            <person name="Inagaki F."/>
            <person name="Takami H."/>
        </authorList>
    </citation>
    <scope>NUCLEOTIDE SEQUENCE</scope>
    <source>
        <strain evidence="2">Expedition CK06-06</strain>
    </source>
</reference>
<comment type="caution">
    <text evidence="2">The sequence shown here is derived from an EMBL/GenBank/DDBJ whole genome shotgun (WGS) entry which is preliminary data.</text>
</comment>
<evidence type="ECO:0000313" key="2">
    <source>
        <dbReference type="EMBL" id="GAH65750.1"/>
    </source>
</evidence>
<organism evidence="2">
    <name type="scientific">marine sediment metagenome</name>
    <dbReference type="NCBI Taxonomy" id="412755"/>
    <lineage>
        <taxon>unclassified sequences</taxon>
        <taxon>metagenomes</taxon>
        <taxon>ecological metagenomes</taxon>
    </lineage>
</organism>
<keyword evidence="1" id="KW-0812">Transmembrane</keyword>
<keyword evidence="1" id="KW-1133">Transmembrane helix</keyword>
<dbReference type="AlphaFoldDB" id="X1I8Y1"/>
<sequence length="141" mass="16415">DILEGISNDWIMVRPDMLFLSKNFPEYRKYQIWKGLSLIAFLVGVILLFFYWQAGVCLLILGFGFNYYSKHKKVSDGRRFVKDLRKDVMQNPQSEGMAKLCSHYIAGTIQLSKGFNQAHWPQYPSNVITGMTRFIPTNKMH</sequence>